<evidence type="ECO:0000256" key="1">
    <source>
        <dbReference type="ARBA" id="ARBA00004429"/>
    </source>
</evidence>
<dbReference type="NCBIfam" id="NF002353">
    <property type="entry name" value="PRK01318.1-4"/>
    <property type="match status" value="1"/>
</dbReference>
<feature type="transmembrane region" description="Helical" evidence="13">
    <location>
        <begin position="366"/>
        <end position="386"/>
    </location>
</feature>
<comment type="similarity">
    <text evidence="2 13">Belongs to the OXA1/ALB3/YidC family. Type 1 subfamily.</text>
</comment>
<dbReference type="InterPro" id="IPR001708">
    <property type="entry name" value="YidC/ALB3/OXA1/COX18"/>
</dbReference>
<keyword evidence="4 13" id="KW-0813">Transport</keyword>
<comment type="caution">
    <text evidence="17">The sequence shown here is derived from an EMBL/GenBank/DDBJ whole genome shotgun (WGS) entry which is preliminary data.</text>
</comment>
<dbReference type="PRINTS" id="PR00701">
    <property type="entry name" value="60KDINNERMP"/>
</dbReference>
<evidence type="ECO:0000259" key="15">
    <source>
        <dbReference type="Pfam" id="PF02096"/>
    </source>
</evidence>
<feature type="transmembrane region" description="Helical" evidence="13">
    <location>
        <begin position="429"/>
        <end position="451"/>
    </location>
</feature>
<name>A0ABV5Z9Z5_9GAMM</name>
<evidence type="ECO:0000259" key="16">
    <source>
        <dbReference type="Pfam" id="PF14849"/>
    </source>
</evidence>
<evidence type="ECO:0000256" key="5">
    <source>
        <dbReference type="ARBA" id="ARBA00022475"/>
    </source>
</evidence>
<feature type="domain" description="Membrane insertase YidC N-terminal" evidence="16">
    <location>
        <begin position="77"/>
        <end position="354"/>
    </location>
</feature>
<dbReference type="PANTHER" id="PTHR12428">
    <property type="entry name" value="OXA1"/>
    <property type="match status" value="1"/>
</dbReference>
<feature type="transmembrane region" description="Helical" evidence="13">
    <location>
        <begin position="463"/>
        <end position="489"/>
    </location>
</feature>
<evidence type="ECO:0000256" key="12">
    <source>
        <dbReference type="ARBA" id="ARBA00033342"/>
    </source>
</evidence>
<dbReference type="InterPro" id="IPR028055">
    <property type="entry name" value="YidC/Oxa/ALB_C"/>
</dbReference>
<evidence type="ECO:0000256" key="4">
    <source>
        <dbReference type="ARBA" id="ARBA00022448"/>
    </source>
</evidence>
<dbReference type="Pfam" id="PF14849">
    <property type="entry name" value="YidC_periplas"/>
    <property type="match status" value="1"/>
</dbReference>
<dbReference type="NCBIfam" id="NF002352">
    <property type="entry name" value="PRK01318.1-3"/>
    <property type="match status" value="1"/>
</dbReference>
<feature type="transmembrane region" description="Helical" evidence="13">
    <location>
        <begin position="509"/>
        <end position="528"/>
    </location>
</feature>
<evidence type="ECO:0000256" key="14">
    <source>
        <dbReference type="SAM" id="MobiDB-lite"/>
    </source>
</evidence>
<dbReference type="RefSeq" id="WP_027311583.1">
    <property type="nucleotide sequence ID" value="NZ_JBHLZN010000002.1"/>
</dbReference>
<dbReference type="Proteomes" id="UP001589628">
    <property type="component" value="Unassembled WGS sequence"/>
</dbReference>
<evidence type="ECO:0000256" key="6">
    <source>
        <dbReference type="ARBA" id="ARBA00022692"/>
    </source>
</evidence>
<dbReference type="CDD" id="cd19961">
    <property type="entry name" value="EcYidC-like_peri"/>
    <property type="match status" value="1"/>
</dbReference>
<dbReference type="NCBIfam" id="TIGR03593">
    <property type="entry name" value="yidC_nterm"/>
    <property type="match status" value="1"/>
</dbReference>
<keyword evidence="6 13" id="KW-0812">Transmembrane</keyword>
<keyword evidence="9 13" id="KW-0472">Membrane</keyword>
<gene>
    <name evidence="13 17" type="primary">yidC</name>
    <name evidence="17" type="ORF">ACFFLH_06665</name>
</gene>
<dbReference type="NCBIfam" id="TIGR03592">
    <property type="entry name" value="yidC_oxa1_cterm"/>
    <property type="match status" value="1"/>
</dbReference>
<evidence type="ECO:0000256" key="11">
    <source>
        <dbReference type="ARBA" id="ARBA00033245"/>
    </source>
</evidence>
<protein>
    <recommendedName>
        <fullName evidence="3 13">Membrane protein insertase YidC</fullName>
    </recommendedName>
    <alternativeName>
        <fullName evidence="12 13">Foldase YidC</fullName>
    </alternativeName>
    <alternativeName>
        <fullName evidence="11 13">Membrane integrase YidC</fullName>
    </alternativeName>
    <alternativeName>
        <fullName evidence="13">Membrane protein YidC</fullName>
    </alternativeName>
</protein>
<reference evidence="17 18" key="1">
    <citation type="submission" date="2024-09" db="EMBL/GenBank/DDBJ databases">
        <authorList>
            <person name="Sun Q."/>
            <person name="Mori K."/>
        </authorList>
    </citation>
    <scope>NUCLEOTIDE SEQUENCE [LARGE SCALE GENOMIC DNA]</scope>
    <source>
        <strain evidence="17 18">ATCC 51285</strain>
    </source>
</reference>
<keyword evidence="5 13" id="KW-1003">Cell membrane</keyword>
<feature type="domain" description="Membrane insertase YidC/Oxa/ALB C-terminal" evidence="15">
    <location>
        <begin position="366"/>
        <end position="544"/>
    </location>
</feature>
<evidence type="ECO:0000256" key="13">
    <source>
        <dbReference type="HAMAP-Rule" id="MF_01810"/>
    </source>
</evidence>
<dbReference type="EMBL" id="JBHLZN010000002">
    <property type="protein sequence ID" value="MFB9886086.1"/>
    <property type="molecule type" value="Genomic_DNA"/>
</dbReference>
<dbReference type="Pfam" id="PF02096">
    <property type="entry name" value="60KD_IMP"/>
    <property type="match status" value="1"/>
</dbReference>
<evidence type="ECO:0000256" key="8">
    <source>
        <dbReference type="ARBA" id="ARBA00022989"/>
    </source>
</evidence>
<dbReference type="CDD" id="cd20070">
    <property type="entry name" value="5TM_YidC_Alb3"/>
    <property type="match status" value="1"/>
</dbReference>
<evidence type="ECO:0000256" key="3">
    <source>
        <dbReference type="ARBA" id="ARBA00015325"/>
    </source>
</evidence>
<proteinExistence type="inferred from homology"/>
<evidence type="ECO:0000256" key="2">
    <source>
        <dbReference type="ARBA" id="ARBA00010527"/>
    </source>
</evidence>
<comment type="subcellular location">
    <subcellularLocation>
        <location evidence="1">Cell inner membrane</location>
        <topology evidence="1">Multi-pass membrane protein</topology>
    </subcellularLocation>
    <subcellularLocation>
        <location evidence="13">Cell membrane</location>
        <topology evidence="13">Multi-pass membrane protein</topology>
    </subcellularLocation>
</comment>
<dbReference type="PRINTS" id="PR01900">
    <property type="entry name" value="YIDCPROTEIN"/>
</dbReference>
<comment type="subunit">
    <text evidence="13">Interacts with the Sec translocase complex via SecD. Specifically interacts with transmembrane segments of nascent integral membrane proteins during membrane integration.</text>
</comment>
<keyword evidence="10 13" id="KW-0143">Chaperone</keyword>
<organism evidence="17 18">
    <name type="scientific">Balneatrix alpica</name>
    <dbReference type="NCBI Taxonomy" id="75684"/>
    <lineage>
        <taxon>Bacteria</taxon>
        <taxon>Pseudomonadati</taxon>
        <taxon>Pseudomonadota</taxon>
        <taxon>Gammaproteobacteria</taxon>
        <taxon>Oceanospirillales</taxon>
        <taxon>Balneatrichaceae</taxon>
        <taxon>Balneatrix</taxon>
    </lineage>
</organism>
<comment type="function">
    <text evidence="13">Required for the insertion and/or proper folding and/or complex formation of integral membrane proteins into the membrane. Involved in integration of membrane proteins that insert both dependently and independently of the Sec translocase complex, as well as at least some lipoproteins. Aids folding of multispanning membrane proteins.</text>
</comment>
<dbReference type="Gene3D" id="2.70.98.90">
    <property type="match status" value="1"/>
</dbReference>
<dbReference type="InterPro" id="IPR047196">
    <property type="entry name" value="YidC_ALB_C"/>
</dbReference>
<evidence type="ECO:0000256" key="7">
    <source>
        <dbReference type="ARBA" id="ARBA00022927"/>
    </source>
</evidence>
<dbReference type="InterPro" id="IPR038221">
    <property type="entry name" value="YidC_periplasmic_sf"/>
</dbReference>
<evidence type="ECO:0000256" key="9">
    <source>
        <dbReference type="ARBA" id="ARBA00023136"/>
    </source>
</evidence>
<keyword evidence="8 13" id="KW-1133">Transmembrane helix</keyword>
<dbReference type="PANTHER" id="PTHR12428:SF65">
    <property type="entry name" value="CYTOCHROME C OXIDASE ASSEMBLY PROTEIN COX18, MITOCHONDRIAL"/>
    <property type="match status" value="1"/>
</dbReference>
<feature type="region of interest" description="Disordered" evidence="14">
    <location>
        <begin position="31"/>
        <end position="62"/>
    </location>
</feature>
<dbReference type="InterPro" id="IPR028053">
    <property type="entry name" value="Membr_insert_YidC_N"/>
</dbReference>
<keyword evidence="7 13" id="KW-0653">Protein transport</keyword>
<accession>A0ABV5Z9Z5</accession>
<keyword evidence="18" id="KW-1185">Reference proteome</keyword>
<sequence>MDVQRILLVGALALISYLMVLQWNQDYGQPATPQSAAVTQSSSELPSGQATQASQADLPQAQGVAQTASQAVSNELIKVKTDALELRIDPRGGDVLYAALNDYATSVQTPEQAFVLLEQNGSRTYVAQSGLIGPQGPDASAEGRPQYSAASNSFVMAPDKDELLVDLQSSTAAGVQITKRFRFQRGSHLVEVSYLINNQSNEAFNVNFFGQLKRDGSADPSLQNSMGMSSYLGPVFSTQTENYKKVAFGDLDDGDRFKAESNQGWVAMLQHYFISAWVPPTEGQNLFEARKSNGNYIAGFVSAPLSVAAGQQAEVSAKLYMGPKVQDVLEQIAPNLELTVDYGWLWFIGQPLFAMLKFFESLVGNWGVAIIMVTIVVKLLFFYPSAMSYRSMAKMRKFGPEMQRLKELYGDDRQKMSQAMMELYRKEKINPLGGCLPILIQMPVFIALYWVLLESVELRHAPFFGWIVDMSVMDPYFVLPLIMGATMYVQQLLNPTPPDPMQAKVMKMLPVIFTFFFLWFPAGLVLYWCVNNLLSIAQQWVITRQIENEGTPAKA</sequence>
<evidence type="ECO:0000256" key="10">
    <source>
        <dbReference type="ARBA" id="ARBA00023186"/>
    </source>
</evidence>
<evidence type="ECO:0000313" key="17">
    <source>
        <dbReference type="EMBL" id="MFB9886086.1"/>
    </source>
</evidence>
<dbReference type="InterPro" id="IPR019998">
    <property type="entry name" value="Membr_insert_YidC"/>
</dbReference>
<evidence type="ECO:0000313" key="18">
    <source>
        <dbReference type="Proteomes" id="UP001589628"/>
    </source>
</evidence>
<dbReference type="HAMAP" id="MF_01810">
    <property type="entry name" value="YidC_type1"/>
    <property type="match status" value="1"/>
</dbReference>